<dbReference type="AlphaFoldDB" id="A0A3A8F1J8"/>
<accession>A0A3A8F1J8</accession>
<comment type="caution">
    <text evidence="2">The sequence shown here is derived from an EMBL/GenBank/DDBJ whole genome shotgun (WGS) entry which is preliminary data.</text>
</comment>
<name>A0A3A8F1J8_9GAMM</name>
<sequence>MEFKKLYLAMSFALLSSYSSANGLTNLTDKELSEQTGQALFNLSYIAPGASGNTDANNTGVGFYKLGMEATVELNANIKKLQLGCGGMNGAGGCDIDIDNMSLSGNADTREGRAGSSAVLTNPFIQFAIKNPNSASTRSIAGFRLSAEDIVGLLTFGDNNGTPNGINSLSGYLKTQATNGTTYTTASNPSDKSTLFGTSASQIVSGLLNISAPLCTAGCGKNPYNGFSSDPSNSKTTGLVIPSLRADYNVPASTVSGNRMKSVVIQGVETTKIQDMNLTYDSGALHVNLNTCVSVIAGCWVGDTTFNMQATITGVKAKINFEENMGYIHKLPLSGGGFYLGLQNQAIHWPGAASDDIALPGWWMSFANPVDLGVLNTPDGYTVDFSSAYPQIANALSVALSQNPTAISGNEAVGALLTGGIKKDMGIIDLSSQPPALINLTSVPLSNAAQGVTPNCYGSLKFC</sequence>
<dbReference type="Proteomes" id="UP000269001">
    <property type="component" value="Unassembled WGS sequence"/>
</dbReference>
<organism evidence="2 3">
    <name type="scientific">Acinetobacter guerrae</name>
    <dbReference type="NCBI Taxonomy" id="1843371"/>
    <lineage>
        <taxon>Bacteria</taxon>
        <taxon>Pseudomonadati</taxon>
        <taxon>Pseudomonadota</taxon>
        <taxon>Gammaproteobacteria</taxon>
        <taxon>Moraxellales</taxon>
        <taxon>Moraxellaceae</taxon>
        <taxon>Acinetobacter</taxon>
    </lineage>
</organism>
<evidence type="ECO:0000313" key="3">
    <source>
        <dbReference type="Proteomes" id="UP000269001"/>
    </source>
</evidence>
<feature type="signal peptide" evidence="1">
    <location>
        <begin position="1"/>
        <end position="21"/>
    </location>
</feature>
<keyword evidence="1" id="KW-0732">Signal</keyword>
<protein>
    <submittedName>
        <fullName evidence="2">Uncharacterized protein</fullName>
    </submittedName>
</protein>
<reference evidence="2 3" key="1">
    <citation type="submission" date="2018-09" db="EMBL/GenBank/DDBJ databases">
        <title>The draft genome of Acinetobacter spp. strains.</title>
        <authorList>
            <person name="Qin J."/>
            <person name="Feng Y."/>
            <person name="Zong Z."/>
        </authorList>
    </citation>
    <scope>NUCLEOTIDE SEQUENCE [LARGE SCALE GENOMIC DNA]</scope>
    <source>
        <strain evidence="2 3">WCHAc060096</strain>
    </source>
</reference>
<feature type="chain" id="PRO_5017457409" evidence="1">
    <location>
        <begin position="22"/>
        <end position="463"/>
    </location>
</feature>
<proteinExistence type="predicted"/>
<dbReference type="RefSeq" id="WP_120368667.1">
    <property type="nucleotide sequence ID" value="NZ_RAXU01000001.1"/>
</dbReference>
<evidence type="ECO:0000313" key="2">
    <source>
        <dbReference type="EMBL" id="RKG36194.1"/>
    </source>
</evidence>
<evidence type="ECO:0000256" key="1">
    <source>
        <dbReference type="SAM" id="SignalP"/>
    </source>
</evidence>
<keyword evidence="3" id="KW-1185">Reference proteome</keyword>
<dbReference type="EMBL" id="RAXU01000001">
    <property type="protein sequence ID" value="RKG36194.1"/>
    <property type="molecule type" value="Genomic_DNA"/>
</dbReference>
<gene>
    <name evidence="2" type="ORF">D7V21_00935</name>
</gene>